<comment type="caution">
    <text evidence="5">The sequence shown here is derived from an EMBL/GenBank/DDBJ whole genome shotgun (WGS) entry which is preliminary data.</text>
</comment>
<keyword evidence="3" id="KW-0012">Acyltransferase</keyword>
<evidence type="ECO:0000256" key="1">
    <source>
        <dbReference type="ARBA" id="ARBA00005189"/>
    </source>
</evidence>
<evidence type="ECO:0000256" key="3">
    <source>
        <dbReference type="ARBA" id="ARBA00023315"/>
    </source>
</evidence>
<dbReference type="PANTHER" id="PTHR10434">
    <property type="entry name" value="1-ACYL-SN-GLYCEROL-3-PHOSPHATE ACYLTRANSFERASE"/>
    <property type="match status" value="1"/>
</dbReference>
<name>A0ABR7M811_9BACT</name>
<dbReference type="SMART" id="SM00563">
    <property type="entry name" value="PlsC"/>
    <property type="match status" value="1"/>
</dbReference>
<keyword evidence="2" id="KW-0808">Transferase</keyword>
<evidence type="ECO:0000259" key="4">
    <source>
        <dbReference type="SMART" id="SM00563"/>
    </source>
</evidence>
<dbReference type="InterPro" id="IPR002123">
    <property type="entry name" value="Plipid/glycerol_acylTrfase"/>
</dbReference>
<dbReference type="Pfam" id="PF01553">
    <property type="entry name" value="Acyltransferase"/>
    <property type="match status" value="1"/>
</dbReference>
<dbReference type="EMBL" id="MBUA01000012">
    <property type="protein sequence ID" value="MBC6491178.1"/>
    <property type="molecule type" value="Genomic_DNA"/>
</dbReference>
<dbReference type="SUPFAM" id="SSF69593">
    <property type="entry name" value="Glycerol-3-phosphate (1)-acyltransferase"/>
    <property type="match status" value="1"/>
</dbReference>
<keyword evidence="6" id="KW-1185">Reference proteome</keyword>
<evidence type="ECO:0000256" key="2">
    <source>
        <dbReference type="ARBA" id="ARBA00022679"/>
    </source>
</evidence>
<dbReference type="RefSeq" id="WP_187256496.1">
    <property type="nucleotide sequence ID" value="NZ_JBHULF010000014.1"/>
</dbReference>
<reference evidence="5 6" key="1">
    <citation type="submission" date="2016-07" db="EMBL/GenBank/DDBJ databases">
        <title>Genome analysis of Flavihumibacter stibioxidans YS-17.</title>
        <authorList>
            <person name="Shi K."/>
            <person name="Han Y."/>
            <person name="Wang G."/>
        </authorList>
    </citation>
    <scope>NUCLEOTIDE SEQUENCE [LARGE SCALE GENOMIC DNA]</scope>
    <source>
        <strain evidence="5 6">YS-17</strain>
    </source>
</reference>
<comment type="pathway">
    <text evidence="1">Lipid metabolism.</text>
</comment>
<evidence type="ECO:0000313" key="6">
    <source>
        <dbReference type="Proteomes" id="UP000765802"/>
    </source>
</evidence>
<dbReference type="PANTHER" id="PTHR10434:SF9">
    <property type="entry name" value="PHOSPHOLIPID_GLYCEROL ACYLTRANSFERASE DOMAIN-CONTAINING PROTEIN"/>
    <property type="match status" value="1"/>
</dbReference>
<accession>A0ABR7M811</accession>
<gene>
    <name evidence="5" type="ORF">BC349_09055</name>
</gene>
<dbReference type="Proteomes" id="UP000765802">
    <property type="component" value="Unassembled WGS sequence"/>
</dbReference>
<organism evidence="5 6">
    <name type="scientific">Flavihumibacter stibioxidans</name>
    <dbReference type="NCBI Taxonomy" id="1834163"/>
    <lineage>
        <taxon>Bacteria</taxon>
        <taxon>Pseudomonadati</taxon>
        <taxon>Bacteroidota</taxon>
        <taxon>Chitinophagia</taxon>
        <taxon>Chitinophagales</taxon>
        <taxon>Chitinophagaceae</taxon>
        <taxon>Flavihumibacter</taxon>
    </lineage>
</organism>
<protein>
    <recommendedName>
        <fullName evidence="4">Phospholipid/glycerol acyltransferase domain-containing protein</fullName>
    </recommendedName>
</protein>
<sequence>MGGNLFWKIFWTLSGWKVQGQWPKELNRAIIIVGPHTSGWDVVTGMAARSVVPIPHAHYLGKKELFDGPFGWFFRMTGGVPVDRFSKNNMVEQVVEEFRKRKDFVLALSPEGTRQRVERLRTGFWHIAKQAGVPIIMAGMDFQKKELILSEPFMPGVSPEADMPAIIRFFAPIQGRHPEAGMGHLLTD</sequence>
<evidence type="ECO:0000313" key="5">
    <source>
        <dbReference type="EMBL" id="MBC6491178.1"/>
    </source>
</evidence>
<feature type="domain" description="Phospholipid/glycerol acyltransferase" evidence="4">
    <location>
        <begin position="30"/>
        <end position="143"/>
    </location>
</feature>
<proteinExistence type="predicted"/>